<proteinExistence type="predicted"/>
<dbReference type="AlphaFoldDB" id="A0A2G5UFR2"/>
<evidence type="ECO:0008006" key="4">
    <source>
        <dbReference type="Google" id="ProtNLM"/>
    </source>
</evidence>
<name>A0A2G5UFR2_9PELO</name>
<dbReference type="EMBL" id="PDUG01000003">
    <property type="protein sequence ID" value="PIC38390.1"/>
    <property type="molecule type" value="Genomic_DNA"/>
</dbReference>
<organism evidence="2 3">
    <name type="scientific">Caenorhabditis nigoni</name>
    <dbReference type="NCBI Taxonomy" id="1611254"/>
    <lineage>
        <taxon>Eukaryota</taxon>
        <taxon>Metazoa</taxon>
        <taxon>Ecdysozoa</taxon>
        <taxon>Nematoda</taxon>
        <taxon>Chromadorea</taxon>
        <taxon>Rhabditida</taxon>
        <taxon>Rhabditina</taxon>
        <taxon>Rhabditomorpha</taxon>
        <taxon>Rhabditoidea</taxon>
        <taxon>Rhabditidae</taxon>
        <taxon>Peloderinae</taxon>
        <taxon>Caenorhabditis</taxon>
    </lineage>
</organism>
<gene>
    <name evidence="2" type="primary">Cnig_chr_III.g10420</name>
    <name evidence="2" type="ORF">B9Z55_010420</name>
</gene>
<accession>A0A2G5UFR2</accession>
<dbReference type="Gene3D" id="3.40.50.300">
    <property type="entry name" value="P-loop containing nucleotide triphosphate hydrolases"/>
    <property type="match status" value="1"/>
</dbReference>
<feature type="compositionally biased region" description="Polar residues" evidence="1">
    <location>
        <begin position="181"/>
        <end position="190"/>
    </location>
</feature>
<evidence type="ECO:0000313" key="2">
    <source>
        <dbReference type="EMBL" id="PIC38390.1"/>
    </source>
</evidence>
<protein>
    <recommendedName>
        <fullName evidence="4">DNA2/NAM7 helicase-like C-terminal domain-containing protein</fullName>
    </recommendedName>
</protein>
<reference evidence="3" key="1">
    <citation type="submission" date="2017-10" db="EMBL/GenBank/DDBJ databases">
        <title>Rapid genome shrinkage in a self-fertile nematode reveals novel sperm competition proteins.</title>
        <authorList>
            <person name="Yin D."/>
            <person name="Schwarz E.M."/>
            <person name="Thomas C.G."/>
            <person name="Felde R.L."/>
            <person name="Korf I.F."/>
            <person name="Cutter A.D."/>
            <person name="Schartner C.M."/>
            <person name="Ralston E.J."/>
            <person name="Meyer B.J."/>
            <person name="Haag E.S."/>
        </authorList>
    </citation>
    <scope>NUCLEOTIDE SEQUENCE [LARGE SCALE GENOMIC DNA]</scope>
    <source>
        <strain evidence="3">JU1422</strain>
    </source>
</reference>
<evidence type="ECO:0000313" key="3">
    <source>
        <dbReference type="Proteomes" id="UP000230233"/>
    </source>
</evidence>
<comment type="caution">
    <text evidence="2">The sequence shown here is derived from an EMBL/GenBank/DDBJ whole genome shotgun (WGS) entry which is preliminary data.</text>
</comment>
<feature type="region of interest" description="Disordered" evidence="1">
    <location>
        <begin position="127"/>
        <end position="190"/>
    </location>
</feature>
<keyword evidence="3" id="KW-1185">Reference proteome</keyword>
<sequence>MKTRPYNDQAKGNFQKTNKVYPTSGFSPVLNKQTQAGTSLIKIEKAKAAIRIARTIQTRVGTDDIGIRCFNKAQTGQASSLLGDSPFYVGIIDGSQGHELNTVIILTTRTLPFREEALLRYHPWSNDNTRLHMEPAHSECPQRSEKRKRRHGCPCRWPQKGLGPVSNSKPGKKQQRDLPGSSVNPTITSNKVSIQLTNQDSARNKAQEMRLAATMYAHEHIVSCIVLI</sequence>
<dbReference type="Proteomes" id="UP000230233">
    <property type="component" value="Chromosome III"/>
</dbReference>
<feature type="compositionally biased region" description="Basic and acidic residues" evidence="1">
    <location>
        <begin position="129"/>
        <end position="144"/>
    </location>
</feature>
<dbReference type="STRING" id="1611254.A0A2G5UFR2"/>
<dbReference type="InterPro" id="IPR027417">
    <property type="entry name" value="P-loop_NTPase"/>
</dbReference>
<evidence type="ECO:0000256" key="1">
    <source>
        <dbReference type="SAM" id="MobiDB-lite"/>
    </source>
</evidence>